<dbReference type="PANTHER" id="PTHR10434:SF11">
    <property type="entry name" value="1-ACYL-SN-GLYCEROL-3-PHOSPHATE ACYLTRANSFERASE"/>
    <property type="match status" value="1"/>
</dbReference>
<evidence type="ECO:0000256" key="2">
    <source>
        <dbReference type="ARBA" id="ARBA00022679"/>
    </source>
</evidence>
<accession>A0A4R6Z4N3</accession>
<sequence length="209" mass="22905">MMVRGAAATLVGLTRLLVGARADWRAEPSTQQSLYFANHSSHLDTLAIWSALSPEQRRVTRPVAARDYWDKPGLRTFLSGRVLRAILIERRRDAQAADPLLPVFAALEQGDSLILFPEGTRTAERLPQPFRGGLHRIAEAFPQLQLVPAYLDTLHRSLPKGSHVPLPLYCTVRFGAALAREAGEARAAFLARAHQSVVTLAGGERKASA</sequence>
<keyword evidence="3 5" id="KW-0012">Acyltransferase</keyword>
<protein>
    <submittedName>
        <fullName evidence="5">Acyltransferase-like protein</fullName>
    </submittedName>
</protein>
<name>A0A4R6Z4N3_9GAMM</name>
<comment type="caution">
    <text evidence="5">The sequence shown here is derived from an EMBL/GenBank/DDBJ whole genome shotgun (WGS) entry which is preliminary data.</text>
</comment>
<keyword evidence="6" id="KW-1185">Reference proteome</keyword>
<gene>
    <name evidence="5" type="ORF">DFR29_103167</name>
</gene>
<evidence type="ECO:0000313" key="5">
    <source>
        <dbReference type="EMBL" id="TDR46632.1"/>
    </source>
</evidence>
<comment type="pathway">
    <text evidence="1">Lipid metabolism.</text>
</comment>
<dbReference type="GO" id="GO:0003841">
    <property type="term" value="F:1-acylglycerol-3-phosphate O-acyltransferase activity"/>
    <property type="evidence" value="ECO:0007669"/>
    <property type="project" value="TreeGrafter"/>
</dbReference>
<dbReference type="RefSeq" id="WP_133817769.1">
    <property type="nucleotide sequence ID" value="NZ_SNZH01000003.1"/>
</dbReference>
<dbReference type="EMBL" id="SNZH01000003">
    <property type="protein sequence ID" value="TDR46632.1"/>
    <property type="molecule type" value="Genomic_DNA"/>
</dbReference>
<dbReference type="AlphaFoldDB" id="A0A4R6Z4N3"/>
<evidence type="ECO:0000313" key="6">
    <source>
        <dbReference type="Proteomes" id="UP000295293"/>
    </source>
</evidence>
<feature type="domain" description="Phospholipid/glycerol acyltransferase" evidence="4">
    <location>
        <begin position="33"/>
        <end position="154"/>
    </location>
</feature>
<evidence type="ECO:0000256" key="1">
    <source>
        <dbReference type="ARBA" id="ARBA00005189"/>
    </source>
</evidence>
<dbReference type="Proteomes" id="UP000295293">
    <property type="component" value="Unassembled WGS sequence"/>
</dbReference>
<dbReference type="PANTHER" id="PTHR10434">
    <property type="entry name" value="1-ACYL-SN-GLYCEROL-3-PHOSPHATE ACYLTRANSFERASE"/>
    <property type="match status" value="1"/>
</dbReference>
<dbReference type="Pfam" id="PF01553">
    <property type="entry name" value="Acyltransferase"/>
    <property type="match status" value="1"/>
</dbReference>
<evidence type="ECO:0000259" key="4">
    <source>
        <dbReference type="SMART" id="SM00563"/>
    </source>
</evidence>
<reference evidence="5 6" key="1">
    <citation type="submission" date="2019-03" db="EMBL/GenBank/DDBJ databases">
        <title>Genomic Encyclopedia of Type Strains, Phase IV (KMG-IV): sequencing the most valuable type-strain genomes for metagenomic binning, comparative biology and taxonomic classification.</title>
        <authorList>
            <person name="Goeker M."/>
        </authorList>
    </citation>
    <scope>NUCLEOTIDE SEQUENCE [LARGE SCALE GENOMIC DNA]</scope>
    <source>
        <strain evidence="5 6">DSM 21667</strain>
    </source>
</reference>
<keyword evidence="2 5" id="KW-0808">Transferase</keyword>
<evidence type="ECO:0000256" key="3">
    <source>
        <dbReference type="ARBA" id="ARBA00023315"/>
    </source>
</evidence>
<organism evidence="5 6">
    <name type="scientific">Tahibacter aquaticus</name>
    <dbReference type="NCBI Taxonomy" id="520092"/>
    <lineage>
        <taxon>Bacteria</taxon>
        <taxon>Pseudomonadati</taxon>
        <taxon>Pseudomonadota</taxon>
        <taxon>Gammaproteobacteria</taxon>
        <taxon>Lysobacterales</taxon>
        <taxon>Rhodanobacteraceae</taxon>
        <taxon>Tahibacter</taxon>
    </lineage>
</organism>
<dbReference type="SUPFAM" id="SSF69593">
    <property type="entry name" value="Glycerol-3-phosphate (1)-acyltransferase"/>
    <property type="match status" value="1"/>
</dbReference>
<dbReference type="CDD" id="cd07989">
    <property type="entry name" value="LPLAT_AGPAT-like"/>
    <property type="match status" value="1"/>
</dbReference>
<proteinExistence type="predicted"/>
<dbReference type="InterPro" id="IPR002123">
    <property type="entry name" value="Plipid/glycerol_acylTrfase"/>
</dbReference>
<dbReference type="SMART" id="SM00563">
    <property type="entry name" value="PlsC"/>
    <property type="match status" value="1"/>
</dbReference>
<dbReference type="OrthoDB" id="9808424at2"/>
<dbReference type="GO" id="GO:0006654">
    <property type="term" value="P:phosphatidic acid biosynthetic process"/>
    <property type="evidence" value="ECO:0007669"/>
    <property type="project" value="TreeGrafter"/>
</dbReference>